<dbReference type="EMBL" id="RBZW01000070">
    <property type="protein sequence ID" value="THE63170.1"/>
    <property type="molecule type" value="Genomic_DNA"/>
</dbReference>
<keyword evidence="2" id="KW-0813">Transport</keyword>
<dbReference type="GO" id="GO:0005524">
    <property type="term" value="F:ATP binding"/>
    <property type="evidence" value="ECO:0007669"/>
    <property type="project" value="UniProtKB-KW"/>
</dbReference>
<protein>
    <submittedName>
        <fullName evidence="6">ATP-binding cassette domain-containing protein</fullName>
    </submittedName>
</protein>
<proteinExistence type="inferred from homology"/>
<dbReference type="PROSITE" id="PS00211">
    <property type="entry name" value="ABC_TRANSPORTER_1"/>
    <property type="match status" value="1"/>
</dbReference>
<comment type="similarity">
    <text evidence="1">Belongs to the ABC transporter superfamily.</text>
</comment>
<dbReference type="InterPro" id="IPR003593">
    <property type="entry name" value="AAA+_ATPase"/>
</dbReference>
<dbReference type="Pfam" id="PF08352">
    <property type="entry name" value="oligo_HPY"/>
    <property type="match status" value="1"/>
</dbReference>
<evidence type="ECO:0000313" key="7">
    <source>
        <dbReference type="Proteomes" id="UP000318864"/>
    </source>
</evidence>
<comment type="caution">
    <text evidence="6">The sequence shown here is derived from an EMBL/GenBank/DDBJ whole genome shotgun (WGS) entry which is preliminary data.</text>
</comment>
<keyword evidence="7" id="KW-1185">Reference proteome</keyword>
<dbReference type="NCBIfam" id="TIGR01727">
    <property type="entry name" value="oligo_HPY"/>
    <property type="match status" value="1"/>
</dbReference>
<dbReference type="RefSeq" id="WP_141466312.1">
    <property type="nucleotide sequence ID" value="NZ_RBZW01000070.1"/>
</dbReference>
<evidence type="ECO:0000256" key="4">
    <source>
        <dbReference type="ARBA" id="ARBA00022840"/>
    </source>
</evidence>
<dbReference type="CDD" id="cd03257">
    <property type="entry name" value="ABC_NikE_OppD_transporters"/>
    <property type="match status" value="1"/>
</dbReference>
<evidence type="ECO:0000256" key="2">
    <source>
        <dbReference type="ARBA" id="ARBA00022448"/>
    </source>
</evidence>
<keyword evidence="3" id="KW-0547">Nucleotide-binding</keyword>
<dbReference type="PROSITE" id="PS50893">
    <property type="entry name" value="ABC_TRANSPORTER_2"/>
    <property type="match status" value="1"/>
</dbReference>
<evidence type="ECO:0000313" key="6">
    <source>
        <dbReference type="EMBL" id="THE63170.1"/>
    </source>
</evidence>
<feature type="domain" description="ABC transporter" evidence="5">
    <location>
        <begin position="6"/>
        <end position="263"/>
    </location>
</feature>
<dbReference type="OrthoDB" id="18209at2157"/>
<keyword evidence="4 6" id="KW-0067">ATP-binding</keyword>
<dbReference type="InterPro" id="IPR013563">
    <property type="entry name" value="Oligopep_ABC_C"/>
</dbReference>
<sequence length="344" mass="38597">MSTPQLNVKSLEKYYYTNNSITDKLLMAEQESVKAVDGISFSLTEGESFAIVGESGCGKSTAAESILNLRTPTDGEIAFNGEIIFPEATTNREVRTEFRRQTQIVFQDPNSSLNPRMTVGKIITEPLLIHDIGTAKTRRERAQELLEEVGLDSTHIDRYPHEFSGGQQQRIAIARALSIEPNLIILDEPVSALDVSVQAQILNLLMDLQDKHDLTYLLISHNLAAVNHIADRVGVMYLGEFVEKGATDTIFSNPKHPYTEALLKSVPQVSLEERRRDVELLDGDVPSAKDPPSGCRFHTRCQYAREECTKEKPLLHDATEHADQQSACFRIDDDHEYWNSESLQ</sequence>
<dbReference type="PANTHER" id="PTHR43776:SF7">
    <property type="entry name" value="D,D-DIPEPTIDE TRANSPORT ATP-BINDING PROTEIN DDPF-RELATED"/>
    <property type="match status" value="1"/>
</dbReference>
<dbReference type="SMART" id="SM00382">
    <property type="entry name" value="AAA"/>
    <property type="match status" value="1"/>
</dbReference>
<organism evidence="6 7">
    <name type="scientific">Salinadaptatus halalkaliphilus</name>
    <dbReference type="NCBI Taxonomy" id="2419781"/>
    <lineage>
        <taxon>Archaea</taxon>
        <taxon>Methanobacteriati</taxon>
        <taxon>Methanobacteriota</taxon>
        <taxon>Stenosarchaea group</taxon>
        <taxon>Halobacteria</taxon>
        <taxon>Halobacteriales</taxon>
        <taxon>Natrialbaceae</taxon>
        <taxon>Salinadaptatus</taxon>
    </lineage>
</organism>
<gene>
    <name evidence="6" type="ORF">D8Y22_19485</name>
</gene>
<dbReference type="Proteomes" id="UP000318864">
    <property type="component" value="Unassembled WGS sequence"/>
</dbReference>
<dbReference type="InterPro" id="IPR050319">
    <property type="entry name" value="ABC_transp_ATP-bind"/>
</dbReference>
<dbReference type="InterPro" id="IPR027417">
    <property type="entry name" value="P-loop_NTPase"/>
</dbReference>
<evidence type="ECO:0000256" key="3">
    <source>
        <dbReference type="ARBA" id="ARBA00022741"/>
    </source>
</evidence>
<evidence type="ECO:0000259" key="5">
    <source>
        <dbReference type="PROSITE" id="PS50893"/>
    </source>
</evidence>
<dbReference type="InterPro" id="IPR003439">
    <property type="entry name" value="ABC_transporter-like_ATP-bd"/>
</dbReference>
<dbReference type="FunFam" id="3.40.50.300:FF:000016">
    <property type="entry name" value="Oligopeptide ABC transporter ATP-binding component"/>
    <property type="match status" value="1"/>
</dbReference>
<dbReference type="Gene3D" id="3.40.50.300">
    <property type="entry name" value="P-loop containing nucleotide triphosphate hydrolases"/>
    <property type="match status" value="1"/>
</dbReference>
<accession>A0A4S3TI32</accession>
<dbReference type="PANTHER" id="PTHR43776">
    <property type="entry name" value="TRANSPORT ATP-BINDING PROTEIN"/>
    <property type="match status" value="1"/>
</dbReference>
<dbReference type="SUPFAM" id="SSF52540">
    <property type="entry name" value="P-loop containing nucleoside triphosphate hydrolases"/>
    <property type="match status" value="1"/>
</dbReference>
<reference evidence="6 7" key="1">
    <citation type="submission" date="2018-10" db="EMBL/GenBank/DDBJ databases">
        <title>Natronolimnobius sp. XQ-INN 246 isolated from Inner Mongolia Autonomous Region of China.</title>
        <authorList>
            <person name="Xue Q."/>
        </authorList>
    </citation>
    <scope>NUCLEOTIDE SEQUENCE [LARGE SCALE GENOMIC DNA]</scope>
    <source>
        <strain evidence="6 7">XQ-INN 246</strain>
    </source>
</reference>
<evidence type="ECO:0000256" key="1">
    <source>
        <dbReference type="ARBA" id="ARBA00005417"/>
    </source>
</evidence>
<dbReference type="GO" id="GO:0055085">
    <property type="term" value="P:transmembrane transport"/>
    <property type="evidence" value="ECO:0007669"/>
    <property type="project" value="UniProtKB-ARBA"/>
</dbReference>
<dbReference type="InterPro" id="IPR017871">
    <property type="entry name" value="ABC_transporter-like_CS"/>
</dbReference>
<dbReference type="AlphaFoldDB" id="A0A4S3TI32"/>
<name>A0A4S3TI32_9EURY</name>
<dbReference type="GO" id="GO:0015833">
    <property type="term" value="P:peptide transport"/>
    <property type="evidence" value="ECO:0007669"/>
    <property type="project" value="InterPro"/>
</dbReference>
<dbReference type="Pfam" id="PF00005">
    <property type="entry name" value="ABC_tran"/>
    <property type="match status" value="1"/>
</dbReference>
<dbReference type="GO" id="GO:0016887">
    <property type="term" value="F:ATP hydrolysis activity"/>
    <property type="evidence" value="ECO:0007669"/>
    <property type="project" value="InterPro"/>
</dbReference>